<gene>
    <name evidence="2" type="ORF">C8D88_102831</name>
</gene>
<dbReference type="Gene3D" id="3.30.2010.10">
    <property type="entry name" value="Metalloproteases ('zincins'), catalytic domain"/>
    <property type="match status" value="1"/>
</dbReference>
<dbReference type="InterPro" id="IPR053136">
    <property type="entry name" value="UTP_pyrophosphatase-like"/>
</dbReference>
<comment type="caution">
    <text evidence="2">The sequence shown here is derived from an EMBL/GenBank/DDBJ whole genome shotgun (WGS) entry which is preliminary data.</text>
</comment>
<name>A0A316IAR4_9PSEU</name>
<reference evidence="2 3" key="1">
    <citation type="submission" date="2018-05" db="EMBL/GenBank/DDBJ databases">
        <title>Genomic Encyclopedia of Type Strains, Phase IV (KMG-IV): sequencing the most valuable type-strain genomes for metagenomic binning, comparative biology and taxonomic classification.</title>
        <authorList>
            <person name="Goeker M."/>
        </authorList>
    </citation>
    <scope>NUCLEOTIDE SEQUENCE [LARGE SCALE GENOMIC DNA]</scope>
    <source>
        <strain evidence="2 3">DSM 45480</strain>
    </source>
</reference>
<sequence>MTDVLDTAVHEAGLPRHWAWRVEVRPRRRTLGLDVLPDGMIVIAVPARITPAELTNALQDRRLWLAKAVRRRAELAADHPAKDLVDGEGFTYLGRHYRLLRVTEQTMPVRLRGGWLQLSKQAGGPEIIEWYRTRGQAWLTDRVRSWAGRIGVEPPQVTVRDLATRWGLRTRDGSVVFHWATIQLPPDLLDLVVVHELVHLVVSRHDDEFRRRLTIALPDVADLESRLAGVGRRVWMGDLRATPF</sequence>
<dbReference type="RefSeq" id="WP_109634894.1">
    <property type="nucleotide sequence ID" value="NZ_QGHB01000002.1"/>
</dbReference>
<evidence type="ECO:0000259" key="1">
    <source>
        <dbReference type="Pfam" id="PF01863"/>
    </source>
</evidence>
<evidence type="ECO:0000313" key="2">
    <source>
        <dbReference type="EMBL" id="PWK89556.1"/>
    </source>
</evidence>
<dbReference type="CDD" id="cd07344">
    <property type="entry name" value="M48_yhfN_like"/>
    <property type="match status" value="1"/>
</dbReference>
<dbReference type="Proteomes" id="UP000246005">
    <property type="component" value="Unassembled WGS sequence"/>
</dbReference>
<feature type="domain" description="YgjP-like metallopeptidase" evidence="1">
    <location>
        <begin position="29"/>
        <end position="227"/>
    </location>
</feature>
<protein>
    <recommendedName>
        <fullName evidence="1">YgjP-like metallopeptidase domain-containing protein</fullName>
    </recommendedName>
</protein>
<accession>A0A316IAR4</accession>
<proteinExistence type="predicted"/>
<dbReference type="EMBL" id="QGHB01000002">
    <property type="protein sequence ID" value="PWK89556.1"/>
    <property type="molecule type" value="Genomic_DNA"/>
</dbReference>
<dbReference type="Pfam" id="PF01863">
    <property type="entry name" value="YgjP-like"/>
    <property type="match status" value="1"/>
</dbReference>
<evidence type="ECO:0000313" key="3">
    <source>
        <dbReference type="Proteomes" id="UP000246005"/>
    </source>
</evidence>
<dbReference type="InterPro" id="IPR002725">
    <property type="entry name" value="YgjP-like_metallopeptidase"/>
</dbReference>
<dbReference type="PANTHER" id="PTHR30399:SF1">
    <property type="entry name" value="UTP PYROPHOSPHATASE"/>
    <property type="match status" value="1"/>
</dbReference>
<organism evidence="2 3">
    <name type="scientific">Lentzea atacamensis</name>
    <dbReference type="NCBI Taxonomy" id="531938"/>
    <lineage>
        <taxon>Bacteria</taxon>
        <taxon>Bacillati</taxon>
        <taxon>Actinomycetota</taxon>
        <taxon>Actinomycetes</taxon>
        <taxon>Pseudonocardiales</taxon>
        <taxon>Pseudonocardiaceae</taxon>
        <taxon>Lentzea</taxon>
    </lineage>
</organism>
<dbReference type="AlphaFoldDB" id="A0A316IAR4"/>
<dbReference type="PANTHER" id="PTHR30399">
    <property type="entry name" value="UNCHARACTERIZED PROTEIN YGJP"/>
    <property type="match status" value="1"/>
</dbReference>